<name>A0A1V9ZGU9_9STRA</name>
<dbReference type="Proteomes" id="UP000243217">
    <property type="component" value="Unassembled WGS sequence"/>
</dbReference>
<dbReference type="OrthoDB" id="107005at2759"/>
<accession>A0A1V9ZGU9</accession>
<feature type="compositionally biased region" description="Basic and acidic residues" evidence="1">
    <location>
        <begin position="227"/>
        <end position="236"/>
    </location>
</feature>
<feature type="compositionally biased region" description="Basic and acidic residues" evidence="1">
    <location>
        <begin position="39"/>
        <end position="50"/>
    </location>
</feature>
<feature type="region of interest" description="Disordered" evidence="1">
    <location>
        <begin position="227"/>
        <end position="256"/>
    </location>
</feature>
<gene>
    <name evidence="2" type="ORF">THRCLA_07070</name>
</gene>
<keyword evidence="3" id="KW-1185">Reference proteome</keyword>
<feature type="region of interest" description="Disordered" evidence="1">
    <location>
        <begin position="27"/>
        <end position="53"/>
    </location>
</feature>
<evidence type="ECO:0000313" key="3">
    <source>
        <dbReference type="Proteomes" id="UP000243217"/>
    </source>
</evidence>
<organism evidence="2 3">
    <name type="scientific">Thraustotheca clavata</name>
    <dbReference type="NCBI Taxonomy" id="74557"/>
    <lineage>
        <taxon>Eukaryota</taxon>
        <taxon>Sar</taxon>
        <taxon>Stramenopiles</taxon>
        <taxon>Oomycota</taxon>
        <taxon>Saprolegniomycetes</taxon>
        <taxon>Saprolegniales</taxon>
        <taxon>Achlyaceae</taxon>
        <taxon>Thraustotheca</taxon>
    </lineage>
</organism>
<evidence type="ECO:0000256" key="1">
    <source>
        <dbReference type="SAM" id="MobiDB-lite"/>
    </source>
</evidence>
<sequence length="515" mass="58648">MQHQHSDGVRLPLTSLIALTPTSVDVPMKRGKQKAAVRSHSEPGQDEKNKASPKLEQIVIPFDDWFIMPIYVCPTHATKDGLSESYRHKGSWTKRELIRIEQKMMRAAPASSITWAVPYTYYITVNNVSHQFKCQWSEYREYQRTVLADEKLAPLYTEAVHSRYIEETFKGSVLRAVSSLERMSEEVKNCLHAISQVDALVAEKSYQDLVGCPANKLLHEELLRSLEKDTKQEPSPKKGGLPPVTNSFDEQEDDASETTDTFDELQECLCDVFCEAFSIFGEHIYSHGTHDFNPNRTARDGRVEEYLCMDMMVTRSTLSLYTDCLFTLDKEKLTSSTSYAQCTVYGFGCRPLFQVKRTSKTKWTLADNSHGALMTMQLKRYGANQPMIVISRIVPSNNGHARTEECIGMFRKSWRRGYQFILMSDVVTQGKITTAFAFSNTVIHNQHRYLVGSVVSGQDQGDLIVTATLSIPENTFCKQRLHITDSSDLLLQIALACSYDFLASARPFYRMDYHY</sequence>
<reference evidence="2 3" key="1">
    <citation type="journal article" date="2014" name="Genome Biol. Evol.">
        <title>The secreted proteins of Achlya hypogyna and Thraustotheca clavata identify the ancestral oomycete secretome and reveal gene acquisitions by horizontal gene transfer.</title>
        <authorList>
            <person name="Misner I."/>
            <person name="Blouin N."/>
            <person name="Leonard G."/>
            <person name="Richards T.A."/>
            <person name="Lane C.E."/>
        </authorList>
    </citation>
    <scope>NUCLEOTIDE SEQUENCE [LARGE SCALE GENOMIC DNA]</scope>
    <source>
        <strain evidence="2 3">ATCC 34112</strain>
    </source>
</reference>
<dbReference type="AlphaFoldDB" id="A0A1V9ZGU9"/>
<protein>
    <submittedName>
        <fullName evidence="2">Uncharacterized protein</fullName>
    </submittedName>
</protein>
<proteinExistence type="predicted"/>
<dbReference type="EMBL" id="JNBS01001928">
    <property type="protein sequence ID" value="OQR97177.1"/>
    <property type="molecule type" value="Genomic_DNA"/>
</dbReference>
<evidence type="ECO:0000313" key="2">
    <source>
        <dbReference type="EMBL" id="OQR97177.1"/>
    </source>
</evidence>
<comment type="caution">
    <text evidence="2">The sequence shown here is derived from an EMBL/GenBank/DDBJ whole genome shotgun (WGS) entry which is preliminary data.</text>
</comment>